<dbReference type="Proteomes" id="UP001642483">
    <property type="component" value="Unassembled WGS sequence"/>
</dbReference>
<feature type="signal peptide" evidence="1">
    <location>
        <begin position="1"/>
        <end position="27"/>
    </location>
</feature>
<name>A0ABP0FJT3_CLALP</name>
<evidence type="ECO:0000256" key="1">
    <source>
        <dbReference type="SAM" id="SignalP"/>
    </source>
</evidence>
<keyword evidence="3" id="KW-1185">Reference proteome</keyword>
<comment type="caution">
    <text evidence="2">The sequence shown here is derived from an EMBL/GenBank/DDBJ whole genome shotgun (WGS) entry which is preliminary data.</text>
</comment>
<evidence type="ECO:0000313" key="2">
    <source>
        <dbReference type="EMBL" id="CAK8678739.1"/>
    </source>
</evidence>
<accession>A0ABP0FJT3</accession>
<dbReference type="EMBL" id="CAWYQH010000057">
    <property type="protein sequence ID" value="CAK8678739.1"/>
    <property type="molecule type" value="Genomic_DNA"/>
</dbReference>
<evidence type="ECO:0008006" key="4">
    <source>
        <dbReference type="Google" id="ProtNLM"/>
    </source>
</evidence>
<gene>
    <name evidence="2" type="ORF">CVLEPA_LOCUS9030</name>
</gene>
<feature type="chain" id="PRO_5047082241" description="Secreted protein" evidence="1">
    <location>
        <begin position="28"/>
        <end position="100"/>
    </location>
</feature>
<evidence type="ECO:0000313" key="3">
    <source>
        <dbReference type="Proteomes" id="UP001642483"/>
    </source>
</evidence>
<protein>
    <recommendedName>
        <fullName evidence="4">Secreted protein</fullName>
    </recommendedName>
</protein>
<organism evidence="2 3">
    <name type="scientific">Clavelina lepadiformis</name>
    <name type="common">Light-bulb sea squirt</name>
    <name type="synonym">Ascidia lepadiformis</name>
    <dbReference type="NCBI Taxonomy" id="159417"/>
    <lineage>
        <taxon>Eukaryota</taxon>
        <taxon>Metazoa</taxon>
        <taxon>Chordata</taxon>
        <taxon>Tunicata</taxon>
        <taxon>Ascidiacea</taxon>
        <taxon>Aplousobranchia</taxon>
        <taxon>Clavelinidae</taxon>
        <taxon>Clavelina</taxon>
    </lineage>
</organism>
<reference evidence="2 3" key="1">
    <citation type="submission" date="2024-02" db="EMBL/GenBank/DDBJ databases">
        <authorList>
            <person name="Daric V."/>
            <person name="Darras S."/>
        </authorList>
    </citation>
    <scope>NUCLEOTIDE SEQUENCE [LARGE SCALE GENOMIC DNA]</scope>
</reference>
<proteinExistence type="predicted"/>
<keyword evidence="1" id="KW-0732">Signal</keyword>
<sequence>MIVEILVSTNIDFFLFFLLIFPGQCNSNTSSSSKAAVAIFATSRSPSTSLSRPNDVITGDRVRNLHLENTSPITSGQSLLRTATAGESTWFLHGVDISKR</sequence>